<evidence type="ECO:0000256" key="3">
    <source>
        <dbReference type="ARBA" id="ARBA00022723"/>
    </source>
</evidence>
<name>A0A4Y9RU00_9CAUL</name>
<accession>A0A4Y9RU00</accession>
<dbReference type="EMBL" id="SPVH01000006">
    <property type="protein sequence ID" value="TFW12767.1"/>
    <property type="molecule type" value="Genomic_DNA"/>
</dbReference>
<dbReference type="OrthoDB" id="32625at2"/>
<evidence type="ECO:0000256" key="2">
    <source>
        <dbReference type="ARBA" id="ARBA00022722"/>
    </source>
</evidence>
<dbReference type="SUPFAM" id="SSF88723">
    <property type="entry name" value="PIN domain-like"/>
    <property type="match status" value="1"/>
</dbReference>
<dbReference type="Proteomes" id="UP000298216">
    <property type="component" value="Unassembled WGS sequence"/>
</dbReference>
<dbReference type="InterPro" id="IPR029060">
    <property type="entry name" value="PIN-like_dom_sf"/>
</dbReference>
<keyword evidence="4 5" id="KW-0378">Hydrolase</keyword>
<dbReference type="CDD" id="cd09871">
    <property type="entry name" value="PIN_MtVapC28-VapC30-like"/>
    <property type="match status" value="1"/>
</dbReference>
<dbReference type="Gene3D" id="3.40.50.1010">
    <property type="entry name" value="5'-nuclease"/>
    <property type="match status" value="1"/>
</dbReference>
<dbReference type="GO" id="GO:0000287">
    <property type="term" value="F:magnesium ion binding"/>
    <property type="evidence" value="ECO:0007669"/>
    <property type="project" value="UniProtKB-UniRule"/>
</dbReference>
<gene>
    <name evidence="5" type="primary">vapC</name>
    <name evidence="7" type="ORF">EGY25_12315</name>
</gene>
<organism evidence="7 8">
    <name type="scientific">Brevundimonas intermedia</name>
    <dbReference type="NCBI Taxonomy" id="74315"/>
    <lineage>
        <taxon>Bacteria</taxon>
        <taxon>Pseudomonadati</taxon>
        <taxon>Pseudomonadota</taxon>
        <taxon>Alphaproteobacteria</taxon>
        <taxon>Caulobacterales</taxon>
        <taxon>Caulobacteraceae</taxon>
        <taxon>Brevundimonas</taxon>
    </lineage>
</organism>
<feature type="domain" description="PIN" evidence="6">
    <location>
        <begin position="2"/>
        <end position="124"/>
    </location>
</feature>
<dbReference type="GO" id="GO:0016787">
    <property type="term" value="F:hydrolase activity"/>
    <property type="evidence" value="ECO:0007669"/>
    <property type="project" value="UniProtKB-KW"/>
</dbReference>
<keyword evidence="1 5" id="KW-1277">Toxin-antitoxin system</keyword>
<dbReference type="InterPro" id="IPR002716">
    <property type="entry name" value="PIN_dom"/>
</dbReference>
<dbReference type="InterPro" id="IPR022907">
    <property type="entry name" value="VapC_family"/>
</dbReference>
<evidence type="ECO:0000313" key="7">
    <source>
        <dbReference type="EMBL" id="TFW12767.1"/>
    </source>
</evidence>
<comment type="caution">
    <text evidence="7">The sequence shown here is derived from an EMBL/GenBank/DDBJ whole genome shotgun (WGS) entry which is preliminary data.</text>
</comment>
<comment type="function">
    <text evidence="5">Toxic component of a toxin-antitoxin (TA) system. An RNase.</text>
</comment>
<comment type="cofactor">
    <cofactor evidence="5">
        <name>Mg(2+)</name>
        <dbReference type="ChEBI" id="CHEBI:18420"/>
    </cofactor>
</comment>
<evidence type="ECO:0000259" key="6">
    <source>
        <dbReference type="Pfam" id="PF01850"/>
    </source>
</evidence>
<reference evidence="7 8" key="1">
    <citation type="submission" date="2019-03" db="EMBL/GenBank/DDBJ databases">
        <title>Draft genome of Brevundimonas sp. a heavy metal resistant soil bacteria.</title>
        <authorList>
            <person name="Soto J."/>
        </authorList>
    </citation>
    <scope>NUCLEOTIDE SEQUENCE [LARGE SCALE GENOMIC DNA]</scope>
    <source>
        <strain evidence="7 8">B-10</strain>
    </source>
</reference>
<proteinExistence type="inferred from homology"/>
<feature type="binding site" evidence="5">
    <location>
        <position position="99"/>
    </location>
    <ligand>
        <name>Mg(2+)</name>
        <dbReference type="ChEBI" id="CHEBI:18420"/>
    </ligand>
</feature>
<keyword evidence="8" id="KW-1185">Reference proteome</keyword>
<sequence>MIVVDASALVAVLLREPEDMAFRRFMARETDLFMSPVGYWEAATRLRALRGEAGVADLDLVIASLGIRIAPATSRTTSLAAGAERDFGKRTPANLNLGDCFAYALAKESDAPLLFKGDDFSQTDVIPALSA</sequence>
<dbReference type="GO" id="GO:0090729">
    <property type="term" value="F:toxin activity"/>
    <property type="evidence" value="ECO:0007669"/>
    <property type="project" value="UniProtKB-KW"/>
</dbReference>
<dbReference type="Pfam" id="PF01850">
    <property type="entry name" value="PIN"/>
    <property type="match status" value="1"/>
</dbReference>
<dbReference type="GO" id="GO:0004540">
    <property type="term" value="F:RNA nuclease activity"/>
    <property type="evidence" value="ECO:0007669"/>
    <property type="project" value="InterPro"/>
</dbReference>
<evidence type="ECO:0000313" key="8">
    <source>
        <dbReference type="Proteomes" id="UP000298216"/>
    </source>
</evidence>
<dbReference type="EC" id="3.1.-.-" evidence="5"/>
<evidence type="ECO:0000256" key="1">
    <source>
        <dbReference type="ARBA" id="ARBA00022649"/>
    </source>
</evidence>
<keyword evidence="5" id="KW-0800">Toxin</keyword>
<keyword evidence="3 5" id="KW-0479">Metal-binding</keyword>
<protein>
    <recommendedName>
        <fullName evidence="5">Ribonuclease VapC</fullName>
        <shortName evidence="5">RNase VapC</shortName>
        <ecNumber evidence="5">3.1.-.-</ecNumber>
    </recommendedName>
    <alternativeName>
        <fullName evidence="5">Toxin VapC</fullName>
    </alternativeName>
</protein>
<evidence type="ECO:0000256" key="4">
    <source>
        <dbReference type="ARBA" id="ARBA00022801"/>
    </source>
</evidence>
<evidence type="ECO:0000256" key="5">
    <source>
        <dbReference type="HAMAP-Rule" id="MF_00265"/>
    </source>
</evidence>
<keyword evidence="2 5" id="KW-0540">Nuclease</keyword>
<dbReference type="HAMAP" id="MF_00265">
    <property type="entry name" value="VapC_Nob1"/>
    <property type="match status" value="1"/>
</dbReference>
<comment type="similarity">
    <text evidence="5">Belongs to the PINc/VapC protein family.</text>
</comment>
<feature type="binding site" evidence="5">
    <location>
        <position position="5"/>
    </location>
    <ligand>
        <name>Mg(2+)</name>
        <dbReference type="ChEBI" id="CHEBI:18420"/>
    </ligand>
</feature>
<dbReference type="RefSeq" id="WP_135195242.1">
    <property type="nucleotide sequence ID" value="NZ_SPVH01000006.1"/>
</dbReference>
<keyword evidence="5" id="KW-0460">Magnesium</keyword>
<dbReference type="AlphaFoldDB" id="A0A4Y9RU00"/>